<keyword evidence="4" id="KW-0808">Transferase</keyword>
<reference evidence="5" key="1">
    <citation type="submission" date="2017-03" db="EMBL/GenBank/DDBJ databases">
        <authorList>
            <person name="Monnet C."/>
        </authorList>
    </citation>
    <scope>NUCLEOTIDE SEQUENCE [LARGE SCALE GENOMIC DNA]</scope>
    <source>
        <strain evidence="5">SJ5-8</strain>
    </source>
</reference>
<keyword evidence="2" id="KW-1133">Transmembrane helix</keyword>
<protein>
    <submittedName>
        <fullName evidence="4">Sugar transferase involved in LPS biosynthesis (Colanic, teichoic acid)</fullName>
    </submittedName>
</protein>
<evidence type="ECO:0000313" key="5">
    <source>
        <dbReference type="Proteomes" id="UP000234462"/>
    </source>
</evidence>
<organism evidence="4 5">
    <name type="scientific">Brevibacterium jeotgali</name>
    <dbReference type="NCBI Taxonomy" id="1262550"/>
    <lineage>
        <taxon>Bacteria</taxon>
        <taxon>Bacillati</taxon>
        <taxon>Actinomycetota</taxon>
        <taxon>Actinomycetes</taxon>
        <taxon>Micrococcales</taxon>
        <taxon>Brevibacteriaceae</taxon>
        <taxon>Brevibacterium</taxon>
    </lineage>
</organism>
<dbReference type="RefSeq" id="WP_281284826.1">
    <property type="nucleotide sequence ID" value="NZ_FXZM01000005.1"/>
</dbReference>
<sequence length="228" mass="25016">MHTELSLREAMGQHCPPAHRRLTPARLLLKRALDVVGALTALVLLGPVIIGVGIAVRIRLGRPIVFSQSRPGRHGALFRMIKFRTMSTAVDSAGAPLPDGQRLTAFGRALRRTSLDELPELFNVLTGDMSLVGPRPLLEEYTAYFTDAEAKRLLVRPGITGLAQVHGRNTVGWDDRLALDVEYVENLSIRGDTRLVLATACAVLRRDGVVEDPSAAMEDLDVERARRL</sequence>
<dbReference type="Proteomes" id="UP000234462">
    <property type="component" value="Unassembled WGS sequence"/>
</dbReference>
<dbReference type="Pfam" id="PF02397">
    <property type="entry name" value="Bac_transf"/>
    <property type="match status" value="1"/>
</dbReference>
<proteinExistence type="inferred from homology"/>
<dbReference type="InterPro" id="IPR003362">
    <property type="entry name" value="Bact_transf"/>
</dbReference>
<dbReference type="GO" id="GO:0016780">
    <property type="term" value="F:phosphotransferase activity, for other substituted phosphate groups"/>
    <property type="evidence" value="ECO:0007669"/>
    <property type="project" value="TreeGrafter"/>
</dbReference>
<accession>A0A2H1L5V3</accession>
<keyword evidence="5" id="KW-1185">Reference proteome</keyword>
<keyword evidence="2" id="KW-0812">Transmembrane</keyword>
<dbReference type="PANTHER" id="PTHR30576">
    <property type="entry name" value="COLANIC BIOSYNTHESIS UDP-GLUCOSE LIPID CARRIER TRANSFERASE"/>
    <property type="match status" value="1"/>
</dbReference>
<dbReference type="PANTHER" id="PTHR30576:SF8">
    <property type="entry name" value="UNDECAPRENYL-PHOSPHATE GALACTOSE PHOSPHOTRANSFERASE"/>
    <property type="match status" value="1"/>
</dbReference>
<keyword evidence="2" id="KW-0472">Membrane</keyword>
<evidence type="ECO:0000256" key="1">
    <source>
        <dbReference type="ARBA" id="ARBA00006464"/>
    </source>
</evidence>
<dbReference type="AlphaFoldDB" id="A0A2H1L5V3"/>
<feature type="domain" description="Bacterial sugar transferase" evidence="3">
    <location>
        <begin position="30"/>
        <end position="204"/>
    </location>
</feature>
<gene>
    <name evidence="4" type="ORF">BJEO58_01341</name>
</gene>
<evidence type="ECO:0000256" key="2">
    <source>
        <dbReference type="SAM" id="Phobius"/>
    </source>
</evidence>
<feature type="transmembrane region" description="Helical" evidence="2">
    <location>
        <begin position="35"/>
        <end position="56"/>
    </location>
</feature>
<name>A0A2H1L5V3_9MICO</name>
<comment type="similarity">
    <text evidence="1">Belongs to the bacterial sugar transferase family.</text>
</comment>
<dbReference type="EMBL" id="FXZM01000005">
    <property type="protein sequence ID" value="SMY11753.1"/>
    <property type="molecule type" value="Genomic_DNA"/>
</dbReference>
<evidence type="ECO:0000313" key="4">
    <source>
        <dbReference type="EMBL" id="SMY11753.1"/>
    </source>
</evidence>
<evidence type="ECO:0000259" key="3">
    <source>
        <dbReference type="Pfam" id="PF02397"/>
    </source>
</evidence>